<proteinExistence type="predicted"/>
<sequence length="152" mass="17456">MVYYNCKMNIAAAPSKSMGIRLSHSMKVQQLKTSLSASKQKHQENSTEDGVTYKDWHGMLPYTLHGYRTSIRTSTGATPYSLVYGTEAVLPIEVEIPSSRVIAEAELEDAEWIQSWRDQLNLIEEKRLTALCHKQLYQKRIKSAFDRKLRPH</sequence>
<dbReference type="Proteomes" id="UP000257109">
    <property type="component" value="Unassembled WGS sequence"/>
</dbReference>
<accession>A0A371HIL0</accession>
<dbReference type="InterPro" id="IPR036397">
    <property type="entry name" value="RNaseH_sf"/>
</dbReference>
<comment type="caution">
    <text evidence="1">The sequence shown here is derived from an EMBL/GenBank/DDBJ whole genome shotgun (WGS) entry which is preliminary data.</text>
</comment>
<organism evidence="1 2">
    <name type="scientific">Mucuna pruriens</name>
    <name type="common">Velvet bean</name>
    <name type="synonym">Dolichos pruriens</name>
    <dbReference type="NCBI Taxonomy" id="157652"/>
    <lineage>
        <taxon>Eukaryota</taxon>
        <taxon>Viridiplantae</taxon>
        <taxon>Streptophyta</taxon>
        <taxon>Embryophyta</taxon>
        <taxon>Tracheophyta</taxon>
        <taxon>Spermatophyta</taxon>
        <taxon>Magnoliopsida</taxon>
        <taxon>eudicotyledons</taxon>
        <taxon>Gunneridae</taxon>
        <taxon>Pentapetalae</taxon>
        <taxon>rosids</taxon>
        <taxon>fabids</taxon>
        <taxon>Fabales</taxon>
        <taxon>Fabaceae</taxon>
        <taxon>Papilionoideae</taxon>
        <taxon>50 kb inversion clade</taxon>
        <taxon>NPAAA clade</taxon>
        <taxon>indigoferoid/millettioid clade</taxon>
        <taxon>Phaseoleae</taxon>
        <taxon>Mucuna</taxon>
    </lineage>
</organism>
<dbReference type="PANTHER" id="PTHR48475">
    <property type="entry name" value="RIBONUCLEASE H"/>
    <property type="match status" value="1"/>
</dbReference>
<dbReference type="AlphaFoldDB" id="A0A371HIL0"/>
<dbReference type="GO" id="GO:0003676">
    <property type="term" value="F:nucleic acid binding"/>
    <property type="evidence" value="ECO:0007669"/>
    <property type="project" value="InterPro"/>
</dbReference>
<dbReference type="EMBL" id="QJKJ01002493">
    <property type="protein sequence ID" value="RDY02637.1"/>
    <property type="molecule type" value="Genomic_DNA"/>
</dbReference>
<dbReference type="Gene3D" id="3.30.420.10">
    <property type="entry name" value="Ribonuclease H-like superfamily/Ribonuclease H"/>
    <property type="match status" value="1"/>
</dbReference>
<dbReference type="OrthoDB" id="1739513at2759"/>
<evidence type="ECO:0000313" key="1">
    <source>
        <dbReference type="EMBL" id="RDY02637.1"/>
    </source>
</evidence>
<gene>
    <name evidence="1" type="ORF">CR513_13879</name>
</gene>
<keyword evidence="2" id="KW-1185">Reference proteome</keyword>
<evidence type="ECO:0000313" key="2">
    <source>
        <dbReference type="Proteomes" id="UP000257109"/>
    </source>
</evidence>
<name>A0A371HIL0_MUCPR</name>
<protein>
    <submittedName>
        <fullName evidence="1">Uncharacterized protein</fullName>
    </submittedName>
</protein>
<feature type="non-terminal residue" evidence="1">
    <location>
        <position position="1"/>
    </location>
</feature>
<reference evidence="1" key="1">
    <citation type="submission" date="2018-05" db="EMBL/GenBank/DDBJ databases">
        <title>Draft genome of Mucuna pruriens seed.</title>
        <authorList>
            <person name="Nnadi N.E."/>
            <person name="Vos R."/>
            <person name="Hasami M.H."/>
            <person name="Devisetty U.K."/>
            <person name="Aguiy J.C."/>
        </authorList>
    </citation>
    <scope>NUCLEOTIDE SEQUENCE [LARGE SCALE GENOMIC DNA]</scope>
    <source>
        <strain evidence="1">JCA_2017</strain>
    </source>
</reference>
<dbReference type="PANTHER" id="PTHR48475:SF1">
    <property type="entry name" value="RNASE H TYPE-1 DOMAIN-CONTAINING PROTEIN"/>
    <property type="match status" value="1"/>
</dbReference>